<feature type="region of interest" description="Disordered" evidence="5">
    <location>
        <begin position="1"/>
        <end position="24"/>
    </location>
</feature>
<accession>A0A8H4W3J5</accession>
<keyword evidence="8" id="KW-1185">Reference proteome</keyword>
<dbReference type="InterPro" id="IPR045863">
    <property type="entry name" value="CorA_TM1_TM2"/>
</dbReference>
<feature type="transmembrane region" description="Helical" evidence="6">
    <location>
        <begin position="395"/>
        <end position="418"/>
    </location>
</feature>
<evidence type="ECO:0000256" key="6">
    <source>
        <dbReference type="SAM" id="Phobius"/>
    </source>
</evidence>
<comment type="subcellular location">
    <subcellularLocation>
        <location evidence="1">Membrane</location>
        <topology evidence="1">Multi-pass membrane protein</topology>
    </subcellularLocation>
</comment>
<evidence type="ECO:0000256" key="1">
    <source>
        <dbReference type="ARBA" id="ARBA00004141"/>
    </source>
</evidence>
<dbReference type="GO" id="GO:0016020">
    <property type="term" value="C:membrane"/>
    <property type="evidence" value="ECO:0007669"/>
    <property type="project" value="UniProtKB-SubCell"/>
</dbReference>
<gene>
    <name evidence="7" type="ORF">G7Y89_g7706</name>
</gene>
<protein>
    <submittedName>
        <fullName evidence="7">Uncharacterized protein</fullName>
    </submittedName>
</protein>
<reference evidence="7 8" key="1">
    <citation type="submission" date="2020-03" db="EMBL/GenBank/DDBJ databases">
        <title>Draft Genome Sequence of Cudoniella acicularis.</title>
        <authorList>
            <person name="Buettner E."/>
            <person name="Kellner H."/>
        </authorList>
    </citation>
    <scope>NUCLEOTIDE SEQUENCE [LARGE SCALE GENOMIC DNA]</scope>
    <source>
        <strain evidence="7 8">DSM 108380</strain>
    </source>
</reference>
<feature type="compositionally biased region" description="Polar residues" evidence="5">
    <location>
        <begin position="1"/>
        <end position="13"/>
    </location>
</feature>
<keyword evidence="2 6" id="KW-0812">Transmembrane</keyword>
<organism evidence="7 8">
    <name type="scientific">Cudoniella acicularis</name>
    <dbReference type="NCBI Taxonomy" id="354080"/>
    <lineage>
        <taxon>Eukaryota</taxon>
        <taxon>Fungi</taxon>
        <taxon>Dikarya</taxon>
        <taxon>Ascomycota</taxon>
        <taxon>Pezizomycotina</taxon>
        <taxon>Leotiomycetes</taxon>
        <taxon>Helotiales</taxon>
        <taxon>Tricladiaceae</taxon>
        <taxon>Cudoniella</taxon>
    </lineage>
</organism>
<evidence type="ECO:0000313" key="7">
    <source>
        <dbReference type="EMBL" id="KAF4630435.1"/>
    </source>
</evidence>
<dbReference type="OrthoDB" id="5286874at2759"/>
<dbReference type="AlphaFoldDB" id="A0A8H4W3J5"/>
<dbReference type="GO" id="GO:0046873">
    <property type="term" value="F:metal ion transmembrane transporter activity"/>
    <property type="evidence" value="ECO:0007669"/>
    <property type="project" value="InterPro"/>
</dbReference>
<dbReference type="SUPFAM" id="SSF144083">
    <property type="entry name" value="Magnesium transport protein CorA, transmembrane region"/>
    <property type="match status" value="1"/>
</dbReference>
<dbReference type="InterPro" id="IPR002523">
    <property type="entry name" value="MgTranspt_CorA/ZnTranspt_ZntB"/>
</dbReference>
<evidence type="ECO:0000256" key="2">
    <source>
        <dbReference type="ARBA" id="ARBA00022692"/>
    </source>
</evidence>
<sequence length="478" mass="53842">MASSPAGSSSTAEANLDSRLNGHHSRRQTIDAVEHTIDSGIEAVHKSFSWRNRKLTHASSLDWTQRKAPYHEYVHSLVAAGWNNLSDLDHYMKTAESQEGIIASVLDISTDFKQTRWPDMCNEIDLANFLSIQSRDGVQVRLCLVEYEKVPTPELIEVLGSSLKLDPRFFSWSIFSKGHVFTPSQRHRAPYVNLGFGILSSSQPRRTDAEKFKVMVYVQPDAQGTGWTGVVLFGSHTKHNVSPRALTPPPPFESPLPPPILLEPKSIRQLYIESLEFMDHTQAAQSPFYTMSNVFRLNCFCWNQIITAIREEDRLINGISDTSIGHTEEIKRSLALVQRSGSLGWAGRDEEVTQESCAALEEDFKHLVEQTDLLWQNREKMAAIRQRKSETRWNSLTNAFTYIFAPFTIMSGIYGMNVSEISGTNANPDIWQFFVAVAGLVALMIIVFSLSNWVHIQRKHGRTAGLKEILSSTFGHSS</sequence>
<evidence type="ECO:0000256" key="3">
    <source>
        <dbReference type="ARBA" id="ARBA00022989"/>
    </source>
</evidence>
<proteinExistence type="predicted"/>
<dbReference type="Proteomes" id="UP000566819">
    <property type="component" value="Unassembled WGS sequence"/>
</dbReference>
<keyword evidence="3 6" id="KW-1133">Transmembrane helix</keyword>
<evidence type="ECO:0000256" key="4">
    <source>
        <dbReference type="ARBA" id="ARBA00023136"/>
    </source>
</evidence>
<name>A0A8H4W3J5_9HELO</name>
<dbReference type="Gene3D" id="1.20.58.340">
    <property type="entry name" value="Magnesium transport protein CorA, transmembrane region"/>
    <property type="match status" value="1"/>
</dbReference>
<keyword evidence="4 6" id="KW-0472">Membrane</keyword>
<dbReference type="Pfam" id="PF01544">
    <property type="entry name" value="CorA"/>
    <property type="match status" value="1"/>
</dbReference>
<feature type="transmembrane region" description="Helical" evidence="6">
    <location>
        <begin position="430"/>
        <end position="454"/>
    </location>
</feature>
<dbReference type="EMBL" id="JAAMPI010000550">
    <property type="protein sequence ID" value="KAF4630435.1"/>
    <property type="molecule type" value="Genomic_DNA"/>
</dbReference>
<evidence type="ECO:0000256" key="5">
    <source>
        <dbReference type="SAM" id="MobiDB-lite"/>
    </source>
</evidence>
<comment type="caution">
    <text evidence="7">The sequence shown here is derived from an EMBL/GenBank/DDBJ whole genome shotgun (WGS) entry which is preliminary data.</text>
</comment>
<evidence type="ECO:0000313" key="8">
    <source>
        <dbReference type="Proteomes" id="UP000566819"/>
    </source>
</evidence>